<dbReference type="AlphaFoldDB" id="A0A6M4IXF3"/>
<reference evidence="2 3" key="1">
    <citation type="submission" date="2020-05" db="EMBL/GenBank/DDBJ databases">
        <title>Complete genome sequence of Gemmatimonas greenlandica TET16.</title>
        <authorList>
            <person name="Zeng Y."/>
        </authorList>
    </citation>
    <scope>NUCLEOTIDE SEQUENCE [LARGE SCALE GENOMIC DNA]</scope>
    <source>
        <strain evidence="2 3">TET16</strain>
    </source>
</reference>
<gene>
    <name evidence="2" type="ORF">HKW67_15665</name>
</gene>
<accession>A0A6M4IXF3</accession>
<organism evidence="2 3">
    <name type="scientific">Gemmatimonas groenlandica</name>
    <dbReference type="NCBI Taxonomy" id="2732249"/>
    <lineage>
        <taxon>Bacteria</taxon>
        <taxon>Pseudomonadati</taxon>
        <taxon>Gemmatimonadota</taxon>
        <taxon>Gemmatimonadia</taxon>
        <taxon>Gemmatimonadales</taxon>
        <taxon>Gemmatimonadaceae</taxon>
        <taxon>Gemmatimonas</taxon>
    </lineage>
</organism>
<evidence type="ECO:0000313" key="3">
    <source>
        <dbReference type="Proteomes" id="UP000500938"/>
    </source>
</evidence>
<dbReference type="EMBL" id="CP053085">
    <property type="protein sequence ID" value="QJR36851.1"/>
    <property type="molecule type" value="Genomic_DNA"/>
</dbReference>
<dbReference type="KEGG" id="ggr:HKW67_15665"/>
<evidence type="ECO:0000313" key="2">
    <source>
        <dbReference type="EMBL" id="QJR36851.1"/>
    </source>
</evidence>
<dbReference type="Proteomes" id="UP000500938">
    <property type="component" value="Chromosome"/>
</dbReference>
<feature type="compositionally biased region" description="Low complexity" evidence="1">
    <location>
        <begin position="43"/>
        <end position="61"/>
    </location>
</feature>
<sequence>MTYPRLSMRSSFRDSLRAPLRSARAIAGAVGLLAAVACDSRPSSSNPDSASAAGGPGNADSVSTTVSSSGWDSGAGPFVVLPTVDGGLMAGSLLRPDASELTVGDTAGVGAASADGRLELFARSGKVGVARLTVEGAPRVDEGCTAWPVARLAVDAGVTVAPWTAAFAVGRVTAIPLDSIEGLASRDSARLATDLTRLASGLADDTSSTFRGLPFVVMRAWRTRGLDTAFIVATLARRVNQEDDPKEERLVVVVDAIGDNAKAWTVAWHERAAGHEEELVVAEPLLAFRNVGAPDVRLLFGRDDGVALGAAVLTRGRSGWRVLWESAVAGCN</sequence>
<dbReference type="RefSeq" id="WP_171226284.1">
    <property type="nucleotide sequence ID" value="NZ_CP053085.1"/>
</dbReference>
<protein>
    <submittedName>
        <fullName evidence="2">Uncharacterized protein</fullName>
    </submittedName>
</protein>
<name>A0A6M4IXF3_9BACT</name>
<proteinExistence type="predicted"/>
<evidence type="ECO:0000256" key="1">
    <source>
        <dbReference type="SAM" id="MobiDB-lite"/>
    </source>
</evidence>
<keyword evidence="3" id="KW-1185">Reference proteome</keyword>
<feature type="region of interest" description="Disordered" evidence="1">
    <location>
        <begin position="43"/>
        <end position="70"/>
    </location>
</feature>